<keyword evidence="2" id="KW-1185">Reference proteome</keyword>
<proteinExistence type="predicted"/>
<accession>A0A0E0C1H6</accession>
<evidence type="ECO:0000313" key="1">
    <source>
        <dbReference type="EnsemblPlants" id="OMERI01G13070.1"/>
    </source>
</evidence>
<protein>
    <submittedName>
        <fullName evidence="1">Uncharacterized protein</fullName>
    </submittedName>
</protein>
<dbReference type="HOGENOM" id="CLU_187162_0_0_1"/>
<dbReference type="Gramene" id="OMERI01G13070.1">
    <property type="protein sequence ID" value="OMERI01G13070.1"/>
    <property type="gene ID" value="OMERI01G13070"/>
</dbReference>
<name>A0A0E0C1H6_9ORYZ</name>
<reference evidence="1" key="2">
    <citation type="submission" date="2018-05" db="EMBL/GenBank/DDBJ databases">
        <title>OmerRS3 (Oryza meridionalis Reference Sequence Version 3).</title>
        <authorList>
            <person name="Zhang J."/>
            <person name="Kudrna D."/>
            <person name="Lee S."/>
            <person name="Talag J."/>
            <person name="Welchert J."/>
            <person name="Wing R.A."/>
        </authorList>
    </citation>
    <scope>NUCLEOTIDE SEQUENCE [LARGE SCALE GENOMIC DNA]</scope>
    <source>
        <strain evidence="1">cv. OR44</strain>
    </source>
</reference>
<dbReference type="Proteomes" id="UP000008021">
    <property type="component" value="Chromosome 1"/>
</dbReference>
<dbReference type="AlphaFoldDB" id="A0A0E0C1H6"/>
<sequence length="92" mass="9844">MDIDTSEEATPSPSAGSASILKLNFCCHAPSTQQSILNYYGQERKQLSCCAECTSQWNEHSGPVNVNYNCCAALNEPANGMHSGPINGLHAK</sequence>
<evidence type="ECO:0000313" key="2">
    <source>
        <dbReference type="Proteomes" id="UP000008021"/>
    </source>
</evidence>
<organism evidence="1">
    <name type="scientific">Oryza meridionalis</name>
    <dbReference type="NCBI Taxonomy" id="40149"/>
    <lineage>
        <taxon>Eukaryota</taxon>
        <taxon>Viridiplantae</taxon>
        <taxon>Streptophyta</taxon>
        <taxon>Embryophyta</taxon>
        <taxon>Tracheophyta</taxon>
        <taxon>Spermatophyta</taxon>
        <taxon>Magnoliopsida</taxon>
        <taxon>Liliopsida</taxon>
        <taxon>Poales</taxon>
        <taxon>Poaceae</taxon>
        <taxon>BOP clade</taxon>
        <taxon>Oryzoideae</taxon>
        <taxon>Oryzeae</taxon>
        <taxon>Oryzinae</taxon>
        <taxon>Oryza</taxon>
    </lineage>
</organism>
<dbReference type="EnsemblPlants" id="OMERI01G13070.1">
    <property type="protein sequence ID" value="OMERI01G13070.1"/>
    <property type="gene ID" value="OMERI01G13070"/>
</dbReference>
<reference evidence="1" key="1">
    <citation type="submission" date="2015-04" db="UniProtKB">
        <authorList>
            <consortium name="EnsemblPlants"/>
        </authorList>
    </citation>
    <scope>IDENTIFICATION</scope>
</reference>